<dbReference type="KEGG" id="alm:AO498_13575"/>
<name>A0A142EQR8_9BACT</name>
<keyword evidence="3" id="KW-1185">Reference proteome</keyword>
<evidence type="ECO:0000256" key="1">
    <source>
        <dbReference type="SAM" id="MobiDB-lite"/>
    </source>
</evidence>
<feature type="compositionally biased region" description="Polar residues" evidence="1">
    <location>
        <begin position="40"/>
        <end position="51"/>
    </location>
</feature>
<protein>
    <submittedName>
        <fullName evidence="2">Uncharacterized protein</fullName>
    </submittedName>
</protein>
<dbReference type="EMBL" id="CP012836">
    <property type="protein sequence ID" value="AMQ57473.1"/>
    <property type="molecule type" value="Genomic_DNA"/>
</dbReference>
<reference evidence="3" key="1">
    <citation type="submission" date="2015-09" db="EMBL/GenBank/DDBJ databases">
        <title>Complete sequence of Algoriphagus sp. M8-2.</title>
        <authorList>
            <person name="Shintani M."/>
        </authorList>
    </citation>
    <scope>NUCLEOTIDE SEQUENCE [LARGE SCALE GENOMIC DNA]</scope>
    <source>
        <strain evidence="3">M8-2</strain>
    </source>
</reference>
<evidence type="ECO:0000313" key="2">
    <source>
        <dbReference type="EMBL" id="AMQ57473.1"/>
    </source>
</evidence>
<feature type="region of interest" description="Disordered" evidence="1">
    <location>
        <begin position="32"/>
        <end position="61"/>
    </location>
</feature>
<accession>A0A142EQR8</accession>
<sequence length="71" mass="8540">MDNYQFSNSGFNQTRLQIRGYYLEIANLEERKERKEHNRSAQSTTLNQYSGNKKGRRIPRPTRIDFKFLNL</sequence>
<dbReference type="AlphaFoldDB" id="A0A142EQR8"/>
<reference evidence="2 3" key="2">
    <citation type="journal article" date="2016" name="Genome Announc.">
        <title>Complete Genome Sequence of Algoriphagus sp. Strain M8-2, Isolated from a Brackish Lake.</title>
        <authorList>
            <person name="Muraguchi Y."/>
            <person name="Kushimoto K."/>
            <person name="Ohtsubo Y."/>
            <person name="Suzuki T."/>
            <person name="Dohra H."/>
            <person name="Kimbara K."/>
            <person name="Shintani M."/>
        </authorList>
    </citation>
    <scope>NUCLEOTIDE SEQUENCE [LARGE SCALE GENOMIC DNA]</scope>
    <source>
        <strain evidence="2 3">M8-2</strain>
    </source>
</reference>
<proteinExistence type="predicted"/>
<organism evidence="2 3">
    <name type="scientific">Algoriphagus sanaruensis</name>
    <dbReference type="NCBI Taxonomy" id="1727163"/>
    <lineage>
        <taxon>Bacteria</taxon>
        <taxon>Pseudomonadati</taxon>
        <taxon>Bacteroidota</taxon>
        <taxon>Cytophagia</taxon>
        <taxon>Cytophagales</taxon>
        <taxon>Cyclobacteriaceae</taxon>
        <taxon>Algoriphagus</taxon>
    </lineage>
</organism>
<gene>
    <name evidence="2" type="ORF">AO498_13575</name>
</gene>
<evidence type="ECO:0000313" key="3">
    <source>
        <dbReference type="Proteomes" id="UP000073816"/>
    </source>
</evidence>
<dbReference type="Proteomes" id="UP000073816">
    <property type="component" value="Chromosome"/>
</dbReference>